<proteinExistence type="predicted"/>
<accession>A0A843TLX4</accession>
<dbReference type="Proteomes" id="UP000652761">
    <property type="component" value="Unassembled WGS sequence"/>
</dbReference>
<keyword evidence="2" id="KW-1185">Reference proteome</keyword>
<dbReference type="EMBL" id="NMUH01000113">
    <property type="protein sequence ID" value="MQL71941.1"/>
    <property type="molecule type" value="Genomic_DNA"/>
</dbReference>
<reference evidence="1" key="1">
    <citation type="submission" date="2017-07" db="EMBL/GenBank/DDBJ databases">
        <title>Taro Niue Genome Assembly and Annotation.</title>
        <authorList>
            <person name="Atibalentja N."/>
            <person name="Keating K."/>
            <person name="Fields C.J."/>
        </authorList>
    </citation>
    <scope>NUCLEOTIDE SEQUENCE</scope>
    <source>
        <strain evidence="1">Niue_2</strain>
        <tissue evidence="1">Leaf</tissue>
    </source>
</reference>
<name>A0A843TLX4_COLES</name>
<gene>
    <name evidence="1" type="ORF">Taro_004247</name>
</gene>
<organism evidence="1 2">
    <name type="scientific">Colocasia esculenta</name>
    <name type="common">Wild taro</name>
    <name type="synonym">Arum esculentum</name>
    <dbReference type="NCBI Taxonomy" id="4460"/>
    <lineage>
        <taxon>Eukaryota</taxon>
        <taxon>Viridiplantae</taxon>
        <taxon>Streptophyta</taxon>
        <taxon>Embryophyta</taxon>
        <taxon>Tracheophyta</taxon>
        <taxon>Spermatophyta</taxon>
        <taxon>Magnoliopsida</taxon>
        <taxon>Liliopsida</taxon>
        <taxon>Araceae</taxon>
        <taxon>Aroideae</taxon>
        <taxon>Colocasieae</taxon>
        <taxon>Colocasia</taxon>
    </lineage>
</organism>
<dbReference type="AlphaFoldDB" id="A0A843TLX4"/>
<comment type="caution">
    <text evidence="1">The sequence shown here is derived from an EMBL/GenBank/DDBJ whole genome shotgun (WGS) entry which is preliminary data.</text>
</comment>
<protein>
    <submittedName>
        <fullName evidence="1">Uncharacterized protein</fullName>
    </submittedName>
</protein>
<evidence type="ECO:0000313" key="2">
    <source>
        <dbReference type="Proteomes" id="UP000652761"/>
    </source>
</evidence>
<sequence>MVVSLCLCDEDNSVLFTCGPDTLTWKRSIVPFDLFTSVLFCESCFI</sequence>
<evidence type="ECO:0000313" key="1">
    <source>
        <dbReference type="EMBL" id="MQL71941.1"/>
    </source>
</evidence>